<name>J9H008_9ZZZZ</name>
<gene>
    <name evidence="1" type="ORF">EVA_05328</name>
</gene>
<evidence type="ECO:0008006" key="2">
    <source>
        <dbReference type="Google" id="ProtNLM"/>
    </source>
</evidence>
<proteinExistence type="predicted"/>
<evidence type="ECO:0000313" key="1">
    <source>
        <dbReference type="EMBL" id="EJX06565.1"/>
    </source>
</evidence>
<dbReference type="Pfam" id="PF12099">
    <property type="entry name" value="DUF3575"/>
    <property type="match status" value="1"/>
</dbReference>
<dbReference type="InterPro" id="IPR021958">
    <property type="entry name" value="DUF3575"/>
</dbReference>
<accession>J9H008</accession>
<sequence>MKIRANFTAAIAVAFAFATQTTHAQNVGVKVNAIPFAHAALGMGAEMTLGYHWSAELYGVISPWKRTEEKAKKYWAVQPEVRYWPCQAMVGHFFGVHVDGAQYNVGGVAPFFGLPKVVKDARYEGWIAGGGVTYGYQWVLGRHWNAEAAVSLGYEHLRYKKFESPEECAPQVGERCHNYWGPTKLSASIIYIF</sequence>
<dbReference type="AlphaFoldDB" id="J9H008"/>
<reference evidence="1" key="1">
    <citation type="journal article" date="2012" name="PLoS ONE">
        <title>Gene sets for utilization of primary and secondary nutrition supplies in the distal gut of endangered iberian lynx.</title>
        <authorList>
            <person name="Alcaide M."/>
            <person name="Messina E."/>
            <person name="Richter M."/>
            <person name="Bargiela R."/>
            <person name="Peplies J."/>
            <person name="Huws S.A."/>
            <person name="Newbold C.J."/>
            <person name="Golyshin P.N."/>
            <person name="Simon M.A."/>
            <person name="Lopez G."/>
            <person name="Yakimov M.M."/>
            <person name="Ferrer M."/>
        </authorList>
    </citation>
    <scope>NUCLEOTIDE SEQUENCE</scope>
</reference>
<dbReference type="EMBL" id="AMCI01001118">
    <property type="protein sequence ID" value="EJX06565.1"/>
    <property type="molecule type" value="Genomic_DNA"/>
</dbReference>
<organism evidence="1">
    <name type="scientific">gut metagenome</name>
    <dbReference type="NCBI Taxonomy" id="749906"/>
    <lineage>
        <taxon>unclassified sequences</taxon>
        <taxon>metagenomes</taxon>
        <taxon>organismal metagenomes</taxon>
    </lineage>
</organism>
<comment type="caution">
    <text evidence="1">The sequence shown here is derived from an EMBL/GenBank/DDBJ whole genome shotgun (WGS) entry which is preliminary data.</text>
</comment>
<protein>
    <recommendedName>
        <fullName evidence="2">DUF3575 domain-containing protein</fullName>
    </recommendedName>
</protein>